<organism evidence="2 3">
    <name type="scientific">Actinomadura yumaensis</name>
    <dbReference type="NCBI Taxonomy" id="111807"/>
    <lineage>
        <taxon>Bacteria</taxon>
        <taxon>Bacillati</taxon>
        <taxon>Actinomycetota</taxon>
        <taxon>Actinomycetes</taxon>
        <taxon>Streptosporangiales</taxon>
        <taxon>Thermomonosporaceae</taxon>
        <taxon>Actinomadura</taxon>
    </lineage>
</organism>
<accession>A0ABW2CKJ9</accession>
<comment type="caution">
    <text evidence="2">The sequence shown here is derived from an EMBL/GenBank/DDBJ whole genome shotgun (WGS) entry which is preliminary data.</text>
</comment>
<keyword evidence="1" id="KW-1133">Transmembrane helix</keyword>
<dbReference type="EMBL" id="JBHSXS010000012">
    <property type="protein sequence ID" value="MFC6882316.1"/>
    <property type="molecule type" value="Genomic_DNA"/>
</dbReference>
<reference evidence="3" key="1">
    <citation type="journal article" date="2019" name="Int. J. Syst. Evol. Microbiol.">
        <title>The Global Catalogue of Microorganisms (GCM) 10K type strain sequencing project: providing services to taxonomists for standard genome sequencing and annotation.</title>
        <authorList>
            <consortium name="The Broad Institute Genomics Platform"/>
            <consortium name="The Broad Institute Genome Sequencing Center for Infectious Disease"/>
            <person name="Wu L."/>
            <person name="Ma J."/>
        </authorList>
    </citation>
    <scope>NUCLEOTIDE SEQUENCE [LARGE SCALE GENOMIC DNA]</scope>
    <source>
        <strain evidence="3">JCM 3369</strain>
    </source>
</reference>
<feature type="transmembrane region" description="Helical" evidence="1">
    <location>
        <begin position="461"/>
        <end position="482"/>
    </location>
</feature>
<evidence type="ECO:0000313" key="2">
    <source>
        <dbReference type="EMBL" id="MFC6882316.1"/>
    </source>
</evidence>
<name>A0ABW2CKJ9_9ACTN</name>
<sequence>MQLADLTPAERRVWRAFPKGQSVGFGPGDEEAVHGGSWGPARTVRAEVLRSLLLNGSRADGEIAGLWIVGGRISGLLDLSDAVLEHSVRLLGCHFERPPILYGARTRRLNLRSSYLPALDAVSLQVDGHLRLSGCEIPGQVRLGGARLAGALFLDGARIGDSDGDEGEEILQFDHGAVENDLSAAGAVIHGRFTLTGSTVGGNLDFDRAELRAPGHVALDAENLAVGGHLSGEGLRAQGTVNLRGATITRHLDLVSARLSAPGATALRATSCTIGELWLRGAAPIEGAVNLRRSHVEIVFAEPRVWPERVGLDGLTYRSLLPPLPAAERLALLEREDLGYVPHPYEQLAGAYRLAGDDAAARTVQLAKQRRRRATLPWYARCWGHVQDVTVGYGFRPMRAAVWLVALMLTAATAYGLHRPQPLKPGEAPDFNPVFYTLDLLLPIIDFGQEKAFKPRGWHQWLAYLLVVLGWVLATTIVAGVTRAVSRQ</sequence>
<keyword evidence="3" id="KW-1185">Reference proteome</keyword>
<keyword evidence="1" id="KW-0812">Transmembrane</keyword>
<protein>
    <recommendedName>
        <fullName evidence="4">Membrane-associated oxidoreductase</fullName>
    </recommendedName>
</protein>
<keyword evidence="1" id="KW-0472">Membrane</keyword>
<dbReference type="Proteomes" id="UP001596380">
    <property type="component" value="Unassembled WGS sequence"/>
</dbReference>
<gene>
    <name evidence="2" type="ORF">ACFQKB_21355</name>
</gene>
<proteinExistence type="predicted"/>
<evidence type="ECO:0000256" key="1">
    <source>
        <dbReference type="SAM" id="Phobius"/>
    </source>
</evidence>
<evidence type="ECO:0008006" key="4">
    <source>
        <dbReference type="Google" id="ProtNLM"/>
    </source>
</evidence>
<dbReference type="RefSeq" id="WP_160822605.1">
    <property type="nucleotide sequence ID" value="NZ_JBHSXE010000001.1"/>
</dbReference>
<evidence type="ECO:0000313" key="3">
    <source>
        <dbReference type="Proteomes" id="UP001596380"/>
    </source>
</evidence>